<feature type="binding site" evidence="13">
    <location>
        <position position="413"/>
    </location>
    <ligand>
        <name>K(+)</name>
        <dbReference type="ChEBI" id="CHEBI:29103"/>
    </ligand>
</feature>
<evidence type="ECO:0000256" key="13">
    <source>
        <dbReference type="PIRSR" id="PIRSR006247-1"/>
    </source>
</evidence>
<comment type="function">
    <text evidence="12">Low-affinity potassium transport system. Interacts with Trk system potassium uptake protein TrkA.</text>
</comment>
<evidence type="ECO:0000256" key="12">
    <source>
        <dbReference type="PIRNR" id="PIRNR006247"/>
    </source>
</evidence>
<dbReference type="Pfam" id="PF02386">
    <property type="entry name" value="TrkH"/>
    <property type="match status" value="1"/>
</dbReference>
<dbReference type="PIRSF" id="PIRSF006247">
    <property type="entry name" value="TrkH"/>
    <property type="match status" value="1"/>
</dbReference>
<protein>
    <recommendedName>
        <fullName evidence="12">Trk system potassium uptake protein</fullName>
    </recommendedName>
</protein>
<keyword evidence="3 12" id="KW-0813">Transport</keyword>
<evidence type="ECO:0000256" key="5">
    <source>
        <dbReference type="ARBA" id="ARBA00022519"/>
    </source>
</evidence>
<sequence>MLVPAGVALIYHDGQAIHFVEAFLVTLAIGIAMWFPARNTPRELRGRDGFLLVTLYWVVLSAVSSLPFHFSPHLDFTDAFFEAVSGFTTTGATTIVNVNAVPKSILYYRAQLNWLGGMGLIVLAIAILPLLRVGGSQMFKAETPGPFKDEKLTPRIADTARALWLIYVGMTLANVLAFWAAGMTFYDAVCQAFATMATGGFSTHNSSFAYWNSPLISAIADVFMFLSGMNFALHYLALRKGRLSVYWADAEARWYTAFVASSIVVVSLTLLFTHTYPTLGAALNYGAFQVLTVITCTGFTSANFGTWPLYLPTLLMMLAIIGGSAGSTAGGMKVVRVYLAVKQSFREFRRILHPRAEIPVKLDNMVLPQRVVSAIWGFLAAYILVYLMFMLALMGAGMNWYSAFAAVSACLNNMGAGLGQVGANFAHISTAATWICSISMLVGRLEIFTFLVLFTPMYWRP</sequence>
<name>A0A1P8ULR6_9GAMM</name>
<feature type="transmembrane region" description="Helical" evidence="14">
    <location>
        <begin position="254"/>
        <end position="276"/>
    </location>
</feature>
<organism evidence="15 16">
    <name type="scientific">Acidihalobacter ferrooxydans</name>
    <dbReference type="NCBI Taxonomy" id="1765967"/>
    <lineage>
        <taxon>Bacteria</taxon>
        <taxon>Pseudomonadati</taxon>
        <taxon>Pseudomonadota</taxon>
        <taxon>Gammaproteobacteria</taxon>
        <taxon>Chromatiales</taxon>
        <taxon>Ectothiorhodospiraceae</taxon>
        <taxon>Acidihalobacter</taxon>
    </lineage>
</organism>
<keyword evidence="8 12" id="KW-0630">Potassium</keyword>
<evidence type="ECO:0000256" key="11">
    <source>
        <dbReference type="ARBA" id="ARBA00023136"/>
    </source>
</evidence>
<dbReference type="AlphaFoldDB" id="A0A1P8ULR6"/>
<feature type="transmembrane region" description="Helical" evidence="14">
    <location>
        <begin position="112"/>
        <end position="131"/>
    </location>
</feature>
<dbReference type="OrthoDB" id="9810952at2"/>
<feature type="transmembrane region" description="Helical" evidence="14">
    <location>
        <begin position="162"/>
        <end position="186"/>
    </location>
</feature>
<dbReference type="GO" id="GO:0046872">
    <property type="term" value="F:metal ion binding"/>
    <property type="evidence" value="ECO:0007669"/>
    <property type="project" value="UniProtKB-KW"/>
</dbReference>
<keyword evidence="11 12" id="KW-0472">Membrane</keyword>
<evidence type="ECO:0000256" key="4">
    <source>
        <dbReference type="ARBA" id="ARBA00022475"/>
    </source>
</evidence>
<comment type="subcellular location">
    <subcellularLocation>
        <location evidence="1 12">Cell inner membrane</location>
        <topology evidence="1 12">Multi-pass membrane protein</topology>
    </subcellularLocation>
</comment>
<gene>
    <name evidence="15" type="ORF">BW247_15800</name>
</gene>
<proteinExistence type="inferred from homology"/>
<evidence type="ECO:0000256" key="14">
    <source>
        <dbReference type="SAM" id="Phobius"/>
    </source>
</evidence>
<feature type="transmembrane region" description="Helical" evidence="14">
    <location>
        <begin position="400"/>
        <end position="419"/>
    </location>
</feature>
<evidence type="ECO:0000256" key="2">
    <source>
        <dbReference type="ARBA" id="ARBA00009137"/>
    </source>
</evidence>
<dbReference type="STRING" id="1765967.BW247_15800"/>
<dbReference type="KEGG" id="afy:BW247_15800"/>
<feature type="transmembrane region" description="Helical" evidence="14">
    <location>
        <begin position="49"/>
        <end position="70"/>
    </location>
</feature>
<dbReference type="GO" id="GO:0015379">
    <property type="term" value="F:potassium:chloride symporter activity"/>
    <property type="evidence" value="ECO:0007669"/>
    <property type="project" value="InterPro"/>
</dbReference>
<dbReference type="PANTHER" id="PTHR32024:SF2">
    <property type="entry name" value="TRK SYSTEM POTASSIUM UPTAKE PROTEIN TRKG-RELATED"/>
    <property type="match status" value="1"/>
</dbReference>
<dbReference type="GO" id="GO:0005886">
    <property type="term" value="C:plasma membrane"/>
    <property type="evidence" value="ECO:0007669"/>
    <property type="project" value="UniProtKB-SubCell"/>
</dbReference>
<accession>A0A1P8ULR6</accession>
<keyword evidence="4 12" id="KW-1003">Cell membrane</keyword>
<feature type="binding site" evidence="13">
    <location>
        <position position="199"/>
    </location>
    <ligand>
        <name>K(+)</name>
        <dbReference type="ChEBI" id="CHEBI:29103"/>
    </ligand>
</feature>
<feature type="binding site" evidence="13">
    <location>
        <position position="89"/>
    </location>
    <ligand>
        <name>K(+)</name>
        <dbReference type="ChEBI" id="CHEBI:29103"/>
    </ligand>
</feature>
<dbReference type="EMBL" id="CP019434">
    <property type="protein sequence ID" value="APZ44767.1"/>
    <property type="molecule type" value="Genomic_DNA"/>
</dbReference>
<keyword evidence="7 14" id="KW-0812">Transmembrane</keyword>
<feature type="transmembrane region" description="Helical" evidence="14">
    <location>
        <begin position="215"/>
        <end position="233"/>
    </location>
</feature>
<feature type="transmembrane region" description="Helical" evidence="14">
    <location>
        <begin position="309"/>
        <end position="329"/>
    </location>
</feature>
<evidence type="ECO:0000256" key="8">
    <source>
        <dbReference type="ARBA" id="ARBA00022958"/>
    </source>
</evidence>
<feature type="transmembrane region" description="Helical" evidence="14">
    <location>
        <begin position="16"/>
        <end position="37"/>
    </location>
</feature>
<feature type="transmembrane region" description="Helical" evidence="14">
    <location>
        <begin position="431"/>
        <end position="454"/>
    </location>
</feature>
<evidence type="ECO:0000256" key="10">
    <source>
        <dbReference type="ARBA" id="ARBA00023065"/>
    </source>
</evidence>
<evidence type="ECO:0000313" key="15">
    <source>
        <dbReference type="EMBL" id="APZ44767.1"/>
    </source>
</evidence>
<reference evidence="15 16" key="1">
    <citation type="submission" date="2017-01" db="EMBL/GenBank/DDBJ databases">
        <title>Draft sequence of Acidihalobacter ferrooxidans strain DSM 14175 (strain V8).</title>
        <authorList>
            <person name="Khaleque H.N."/>
            <person name="Ramsay J.P."/>
            <person name="Murphy R.J.T."/>
            <person name="Kaksonen A.H."/>
            <person name="Boxall N.J."/>
            <person name="Watkin E.L.J."/>
        </authorList>
    </citation>
    <scope>NUCLEOTIDE SEQUENCE [LARGE SCALE GENOMIC DNA]</scope>
    <source>
        <strain evidence="15 16">V8</strain>
    </source>
</reference>
<dbReference type="Proteomes" id="UP000243807">
    <property type="component" value="Chromosome"/>
</dbReference>
<keyword evidence="9 14" id="KW-1133">Transmembrane helix</keyword>
<dbReference type="InterPro" id="IPR004772">
    <property type="entry name" value="TrkH"/>
</dbReference>
<evidence type="ECO:0000313" key="16">
    <source>
        <dbReference type="Proteomes" id="UP000243807"/>
    </source>
</evidence>
<keyword evidence="5 12" id="KW-0997">Cell inner membrane</keyword>
<keyword evidence="13" id="KW-0479">Metal-binding</keyword>
<evidence type="ECO:0000256" key="6">
    <source>
        <dbReference type="ARBA" id="ARBA00022538"/>
    </source>
</evidence>
<comment type="similarity">
    <text evidence="2 12">Belongs to the TrkH potassium transport family.</text>
</comment>
<feature type="transmembrane region" description="Helical" evidence="14">
    <location>
        <begin position="371"/>
        <end position="393"/>
    </location>
</feature>
<feature type="binding site" evidence="13">
    <location>
        <position position="414"/>
    </location>
    <ligand>
        <name>K(+)</name>
        <dbReference type="ChEBI" id="CHEBI:29103"/>
    </ligand>
</feature>
<dbReference type="PANTHER" id="PTHR32024">
    <property type="entry name" value="TRK SYSTEM POTASSIUM UPTAKE PROTEIN TRKG-RELATED"/>
    <property type="match status" value="1"/>
</dbReference>
<keyword evidence="16" id="KW-1185">Reference proteome</keyword>
<feature type="binding site" evidence="13">
    <location>
        <position position="297"/>
    </location>
    <ligand>
        <name>K(+)</name>
        <dbReference type="ChEBI" id="CHEBI:29103"/>
    </ligand>
</feature>
<evidence type="ECO:0000256" key="1">
    <source>
        <dbReference type="ARBA" id="ARBA00004429"/>
    </source>
</evidence>
<keyword evidence="10 12" id="KW-0406">Ion transport</keyword>
<feature type="transmembrane region" description="Helical" evidence="14">
    <location>
        <begin position="282"/>
        <end position="302"/>
    </location>
</feature>
<evidence type="ECO:0000256" key="3">
    <source>
        <dbReference type="ARBA" id="ARBA00022448"/>
    </source>
</evidence>
<evidence type="ECO:0000256" key="7">
    <source>
        <dbReference type="ARBA" id="ARBA00022692"/>
    </source>
</evidence>
<dbReference type="InterPro" id="IPR003445">
    <property type="entry name" value="Cat_transpt"/>
</dbReference>
<feature type="binding site" evidence="13">
    <location>
        <position position="90"/>
    </location>
    <ligand>
        <name>K(+)</name>
        <dbReference type="ChEBI" id="CHEBI:29103"/>
    </ligand>
</feature>
<keyword evidence="6 12" id="KW-0633">Potassium transport</keyword>
<evidence type="ECO:0000256" key="9">
    <source>
        <dbReference type="ARBA" id="ARBA00022989"/>
    </source>
</evidence>